<dbReference type="EMBL" id="PPEI02000005">
    <property type="protein sequence ID" value="PWN62294.1"/>
    <property type="molecule type" value="Genomic_DNA"/>
</dbReference>
<organism evidence="1 2">
    <name type="scientific">Chryseobacterium oncorhynchi</name>
    <dbReference type="NCBI Taxonomy" id="741074"/>
    <lineage>
        <taxon>Bacteria</taxon>
        <taxon>Pseudomonadati</taxon>
        <taxon>Bacteroidota</taxon>
        <taxon>Flavobacteriia</taxon>
        <taxon>Flavobacteriales</taxon>
        <taxon>Weeksellaceae</taxon>
        <taxon>Chryseobacterium group</taxon>
        <taxon>Chryseobacterium</taxon>
    </lineage>
</organism>
<gene>
    <name evidence="1" type="ORF">C1638_017530</name>
</gene>
<keyword evidence="2" id="KW-1185">Reference proteome</keyword>
<reference evidence="1" key="1">
    <citation type="submission" date="2018-04" db="EMBL/GenBank/DDBJ databases">
        <title>Draft Genome Sequences of Chryseobacterium lactis NCTC11390T isolated from milk, Chryseobacterium oncorhynchi 701B-08T from rainbow trout, and Chryseobacterium viscerum 687B-08T from diseased fish.</title>
        <authorList>
            <person name="Jeong J.-J."/>
            <person name="Lee Y.J."/>
            <person name="Pathiraja D."/>
            <person name="Park B."/>
            <person name="Choi I.-G."/>
            <person name="Kim K.D."/>
        </authorList>
    </citation>
    <scope>NUCLEOTIDE SEQUENCE [LARGE SCALE GENOMIC DNA]</scope>
    <source>
        <strain evidence="1">701B-08</strain>
    </source>
</reference>
<dbReference type="OrthoDB" id="1262002at2"/>
<evidence type="ECO:0000313" key="2">
    <source>
        <dbReference type="Proteomes" id="UP000236182"/>
    </source>
</evidence>
<protein>
    <submittedName>
        <fullName evidence="1">Uncharacterized protein</fullName>
    </submittedName>
</protein>
<dbReference type="Proteomes" id="UP000236182">
    <property type="component" value="Unassembled WGS sequence"/>
</dbReference>
<accession>A0A316WLL4</accession>
<evidence type="ECO:0000313" key="1">
    <source>
        <dbReference type="EMBL" id="PWN62294.1"/>
    </source>
</evidence>
<proteinExistence type="predicted"/>
<dbReference type="AlphaFoldDB" id="A0A316WLL4"/>
<name>A0A316WLL4_9FLAO</name>
<dbReference type="RefSeq" id="WP_109623123.1">
    <property type="nucleotide sequence ID" value="NZ_PPEI02000005.1"/>
</dbReference>
<sequence>MKKLFLFFILLSGLVFGQKQLYKTLTYNDLITFYNGKLNVKSESLTENIERCKYIISTAKKENDETTLSVFSMLLKGLINANQSDKDNPYVSIYTDASSYNFYDDKNQFVGRIYKEKFEENLEIKGNSAETLLESYYYLLQD</sequence>
<comment type="caution">
    <text evidence="1">The sequence shown here is derived from an EMBL/GenBank/DDBJ whole genome shotgun (WGS) entry which is preliminary data.</text>
</comment>